<dbReference type="GeneID" id="25289049"/>
<protein>
    <recommendedName>
        <fullName evidence="7">Derlin</fullName>
    </recommendedName>
</protein>
<evidence type="ECO:0000256" key="4">
    <source>
        <dbReference type="ARBA" id="ARBA00022824"/>
    </source>
</evidence>
<keyword evidence="4 7" id="KW-0256">Endoplasmic reticulum</keyword>
<comment type="subcellular location">
    <subcellularLocation>
        <location evidence="1 7">Endoplasmic reticulum membrane</location>
        <topology evidence="1 7">Multi-pass membrane protein</topology>
    </subcellularLocation>
</comment>
<name>A0A0D2G560_9EURO</name>
<comment type="similarity">
    <text evidence="2 7">Belongs to the derlin family.</text>
</comment>
<dbReference type="EMBL" id="KN847475">
    <property type="protein sequence ID" value="KIX09897.1"/>
    <property type="molecule type" value="Genomic_DNA"/>
</dbReference>
<keyword evidence="6 7" id="KW-0472">Membrane</keyword>
<feature type="compositionally biased region" description="Polar residues" evidence="8">
    <location>
        <begin position="236"/>
        <end position="252"/>
    </location>
</feature>
<keyword evidence="10" id="KW-1185">Reference proteome</keyword>
<dbReference type="SUPFAM" id="SSF144091">
    <property type="entry name" value="Rhomboid-like"/>
    <property type="match status" value="1"/>
</dbReference>
<dbReference type="Pfam" id="PF04511">
    <property type="entry name" value="DER1"/>
    <property type="match status" value="1"/>
</dbReference>
<dbReference type="InterPro" id="IPR007599">
    <property type="entry name" value="DER1"/>
</dbReference>
<sequence>MSGGGVDIMDRFWSSPPVTRTIVAAMFAESAFVHGGLINPMWVIYRNPFIFKFPPELWRLLSSFILTGGGFSFVFDLYFMYTYASGLELNSPRFGQPGDFFTYVFFVATVILVTAGGILGGVIFTQALLLAFIYTFAQDNRGKKAHFIILQLPVELLPWAMLTLTLIMGGPQAALQQGTGVIAAHLYDFLTRLYPTFQGGRNYIQTPAAIKRYFGADRSSFSHKAYGTSFRPGQNIPRQQSQGWTSGFSSGWNGRGVGRRLGGD</sequence>
<feature type="transmembrane region" description="Helical" evidence="7">
    <location>
        <begin position="22"/>
        <end position="45"/>
    </location>
</feature>
<accession>A0A0D2G560</accession>
<feature type="transmembrane region" description="Helical" evidence="7">
    <location>
        <begin position="145"/>
        <end position="168"/>
    </location>
</feature>
<feature type="transmembrane region" description="Helical" evidence="7">
    <location>
        <begin position="100"/>
        <end position="133"/>
    </location>
</feature>
<evidence type="ECO:0000256" key="2">
    <source>
        <dbReference type="ARBA" id="ARBA00008917"/>
    </source>
</evidence>
<evidence type="ECO:0000256" key="1">
    <source>
        <dbReference type="ARBA" id="ARBA00004477"/>
    </source>
</evidence>
<dbReference type="GO" id="GO:0005789">
    <property type="term" value="C:endoplasmic reticulum membrane"/>
    <property type="evidence" value="ECO:0007669"/>
    <property type="project" value="UniProtKB-SubCell"/>
</dbReference>
<evidence type="ECO:0000256" key="7">
    <source>
        <dbReference type="RuleBase" id="RU363059"/>
    </source>
</evidence>
<keyword evidence="5 7" id="KW-1133">Transmembrane helix</keyword>
<feature type="compositionally biased region" description="Gly residues" evidence="8">
    <location>
        <begin position="253"/>
        <end position="264"/>
    </location>
</feature>
<dbReference type="HOGENOM" id="CLU_051898_7_0_1"/>
<evidence type="ECO:0000256" key="5">
    <source>
        <dbReference type="ARBA" id="ARBA00022989"/>
    </source>
</evidence>
<dbReference type="InterPro" id="IPR035952">
    <property type="entry name" value="Rhomboid-like_sf"/>
</dbReference>
<evidence type="ECO:0000256" key="3">
    <source>
        <dbReference type="ARBA" id="ARBA00022692"/>
    </source>
</evidence>
<feature type="region of interest" description="Disordered" evidence="8">
    <location>
        <begin position="236"/>
        <end position="264"/>
    </location>
</feature>
<proteinExistence type="inferred from homology"/>
<dbReference type="VEuPathDB" id="FungiDB:Z518_00978"/>
<dbReference type="GO" id="GO:0006950">
    <property type="term" value="P:response to stress"/>
    <property type="evidence" value="ECO:0007669"/>
    <property type="project" value="UniProtKB-ARBA"/>
</dbReference>
<keyword evidence="3 7" id="KW-0812">Transmembrane</keyword>
<dbReference type="OrthoDB" id="19102at2759"/>
<feature type="transmembrane region" description="Helical" evidence="7">
    <location>
        <begin position="57"/>
        <end position="80"/>
    </location>
</feature>
<evidence type="ECO:0000256" key="8">
    <source>
        <dbReference type="SAM" id="MobiDB-lite"/>
    </source>
</evidence>
<gene>
    <name evidence="9" type="ORF">Z518_00978</name>
</gene>
<reference evidence="9 10" key="1">
    <citation type="submission" date="2015-01" db="EMBL/GenBank/DDBJ databases">
        <title>The Genome Sequence of Rhinocladiella mackenzie CBS 650.93.</title>
        <authorList>
            <consortium name="The Broad Institute Genomics Platform"/>
            <person name="Cuomo C."/>
            <person name="de Hoog S."/>
            <person name="Gorbushina A."/>
            <person name="Stielow B."/>
            <person name="Teixiera M."/>
            <person name="Abouelleil A."/>
            <person name="Chapman S.B."/>
            <person name="Priest M."/>
            <person name="Young S.K."/>
            <person name="Wortman J."/>
            <person name="Nusbaum C."/>
            <person name="Birren B."/>
        </authorList>
    </citation>
    <scope>NUCLEOTIDE SEQUENCE [LARGE SCALE GENOMIC DNA]</scope>
    <source>
        <strain evidence="9 10">CBS 650.93</strain>
    </source>
</reference>
<organism evidence="9 10">
    <name type="scientific">Rhinocladiella mackenziei CBS 650.93</name>
    <dbReference type="NCBI Taxonomy" id="1442369"/>
    <lineage>
        <taxon>Eukaryota</taxon>
        <taxon>Fungi</taxon>
        <taxon>Dikarya</taxon>
        <taxon>Ascomycota</taxon>
        <taxon>Pezizomycotina</taxon>
        <taxon>Eurotiomycetes</taxon>
        <taxon>Chaetothyriomycetidae</taxon>
        <taxon>Chaetothyriales</taxon>
        <taxon>Herpotrichiellaceae</taxon>
        <taxon>Rhinocladiella</taxon>
    </lineage>
</organism>
<dbReference type="RefSeq" id="XP_013277033.1">
    <property type="nucleotide sequence ID" value="XM_013421579.1"/>
</dbReference>
<evidence type="ECO:0000313" key="10">
    <source>
        <dbReference type="Proteomes" id="UP000053617"/>
    </source>
</evidence>
<dbReference type="STRING" id="1442369.A0A0D2G560"/>
<comment type="function">
    <text evidence="7">May be involved in the degradation of misfolded endoplasmic reticulum (ER) luminal proteins.</text>
</comment>
<dbReference type="Proteomes" id="UP000053617">
    <property type="component" value="Unassembled WGS sequence"/>
</dbReference>
<evidence type="ECO:0000313" key="9">
    <source>
        <dbReference type="EMBL" id="KIX09897.1"/>
    </source>
</evidence>
<dbReference type="AlphaFoldDB" id="A0A0D2G560"/>
<evidence type="ECO:0000256" key="6">
    <source>
        <dbReference type="ARBA" id="ARBA00023136"/>
    </source>
</evidence>
<dbReference type="PANTHER" id="PTHR11009">
    <property type="entry name" value="DER1-LIKE PROTEIN, DERLIN"/>
    <property type="match status" value="1"/>
</dbReference>